<reference evidence="4 5" key="1">
    <citation type="submission" date="2019-12" db="EMBL/GenBank/DDBJ databases">
        <title>Paraburkholderia acidiphila 7Q-K02 sp. nov and Paraburkholderia acidisoli DHF22 sp. nov., two strains isolated from forest soil.</title>
        <authorList>
            <person name="Gao Z."/>
            <person name="Qiu L."/>
        </authorList>
    </citation>
    <scope>NUCLEOTIDE SEQUENCE [LARGE SCALE GENOMIC DNA]</scope>
    <source>
        <strain evidence="4 5">DHF22</strain>
    </source>
</reference>
<dbReference type="Gene3D" id="3.40.50.300">
    <property type="entry name" value="P-loop containing nucleotide triphosphate hydrolases"/>
    <property type="match status" value="1"/>
</dbReference>
<name>A0A7Z2GFC2_9BURK</name>
<sequence length="407" mass="44001">MGVSETLSRLRPGKATAAQAAEFVAYVSDAQTEESVRRYVHDRMIQHAFIAIGTVDDAIERLKSMERSPSKLLIDVSGSDMPLSDLERLAQVCEPSVSVVTVGERNDVGLFRNLLKIGVQDYLVKPLTSELLQRTFDTTTNAEPLQHRRTGKVIAIAGTRGGVGTTTIGVALARQLADVTMRRVAYLDLNLNGGAACTLLGLTSNNGLTDVLENVHRLDVQYMERTFVTLGPRLFVLSSELDYGNAFELQQGALSELVSTLKHHFHYVLLDMPSASGIAAEEAFSAAKNIYLVADRSVHSAREVTRMIRYAQSAGNEPTISVLVNNPGQPAAGRVASSDLTAAIGYPVTQEFPFDGKSVAAAENLGERVRPDSEFGVAISLLADNLTGTHSTAAAPWYARFIPRKKA</sequence>
<dbReference type="InterPro" id="IPR050625">
    <property type="entry name" value="ParA/MinD_ATPase"/>
</dbReference>
<feature type="domain" description="AAA" evidence="3">
    <location>
        <begin position="152"/>
        <end position="312"/>
    </location>
</feature>
<evidence type="ECO:0000256" key="1">
    <source>
        <dbReference type="ARBA" id="ARBA00022741"/>
    </source>
</evidence>
<evidence type="ECO:0000313" key="5">
    <source>
        <dbReference type="Proteomes" id="UP000433577"/>
    </source>
</evidence>
<dbReference type="EMBL" id="CP046913">
    <property type="protein sequence ID" value="QGZ60364.1"/>
    <property type="molecule type" value="Genomic_DNA"/>
</dbReference>
<dbReference type="Pfam" id="PF13614">
    <property type="entry name" value="AAA_31"/>
    <property type="match status" value="1"/>
</dbReference>
<dbReference type="OrthoDB" id="8595957at2"/>
<dbReference type="RefSeq" id="WP_158947809.1">
    <property type="nucleotide sequence ID" value="NZ_CP046913.1"/>
</dbReference>
<dbReference type="Proteomes" id="UP000433577">
    <property type="component" value="Chromosome 1"/>
</dbReference>
<evidence type="ECO:0000313" key="4">
    <source>
        <dbReference type="EMBL" id="QGZ60364.1"/>
    </source>
</evidence>
<dbReference type="SUPFAM" id="SSF52540">
    <property type="entry name" value="P-loop containing nucleoside triphosphate hydrolases"/>
    <property type="match status" value="1"/>
</dbReference>
<keyword evidence="1" id="KW-0547">Nucleotide-binding</keyword>
<dbReference type="GO" id="GO:0016887">
    <property type="term" value="F:ATP hydrolysis activity"/>
    <property type="evidence" value="ECO:0007669"/>
    <property type="project" value="TreeGrafter"/>
</dbReference>
<evidence type="ECO:0000256" key="2">
    <source>
        <dbReference type="ARBA" id="ARBA00022840"/>
    </source>
</evidence>
<dbReference type="InterPro" id="IPR011006">
    <property type="entry name" value="CheY-like_superfamily"/>
</dbReference>
<keyword evidence="2" id="KW-0067">ATP-binding</keyword>
<organism evidence="4 5">
    <name type="scientific">Paraburkholderia acidisoli</name>
    <dbReference type="NCBI Taxonomy" id="2571748"/>
    <lineage>
        <taxon>Bacteria</taxon>
        <taxon>Pseudomonadati</taxon>
        <taxon>Pseudomonadota</taxon>
        <taxon>Betaproteobacteria</taxon>
        <taxon>Burkholderiales</taxon>
        <taxon>Burkholderiaceae</taxon>
        <taxon>Paraburkholderia</taxon>
    </lineage>
</organism>
<proteinExistence type="predicted"/>
<evidence type="ECO:0000259" key="3">
    <source>
        <dbReference type="Pfam" id="PF13614"/>
    </source>
</evidence>
<protein>
    <submittedName>
        <fullName evidence="4">AAA family ATPase</fullName>
    </submittedName>
</protein>
<keyword evidence="5" id="KW-1185">Reference proteome</keyword>
<dbReference type="Gene3D" id="3.40.50.2300">
    <property type="match status" value="1"/>
</dbReference>
<dbReference type="GO" id="GO:0009898">
    <property type="term" value="C:cytoplasmic side of plasma membrane"/>
    <property type="evidence" value="ECO:0007669"/>
    <property type="project" value="TreeGrafter"/>
</dbReference>
<dbReference type="InterPro" id="IPR025669">
    <property type="entry name" value="AAA_dom"/>
</dbReference>
<dbReference type="PANTHER" id="PTHR43384">
    <property type="entry name" value="SEPTUM SITE-DETERMINING PROTEIN MIND HOMOLOG, CHLOROPLASTIC-RELATED"/>
    <property type="match status" value="1"/>
</dbReference>
<accession>A0A7Z2GFC2</accession>
<dbReference type="KEGG" id="pacs:FAZ98_00665"/>
<dbReference type="GO" id="GO:0005829">
    <property type="term" value="C:cytosol"/>
    <property type="evidence" value="ECO:0007669"/>
    <property type="project" value="TreeGrafter"/>
</dbReference>
<gene>
    <name evidence="4" type="ORF">FAZ98_00665</name>
</gene>
<dbReference type="GO" id="GO:0051782">
    <property type="term" value="P:negative regulation of cell division"/>
    <property type="evidence" value="ECO:0007669"/>
    <property type="project" value="TreeGrafter"/>
</dbReference>
<dbReference type="AlphaFoldDB" id="A0A7Z2GFC2"/>
<dbReference type="SUPFAM" id="SSF52172">
    <property type="entry name" value="CheY-like"/>
    <property type="match status" value="1"/>
</dbReference>
<dbReference type="PANTHER" id="PTHR43384:SF6">
    <property type="entry name" value="SEPTUM SITE-DETERMINING PROTEIN MIND HOMOLOG, CHLOROPLASTIC"/>
    <property type="match status" value="1"/>
</dbReference>
<dbReference type="GO" id="GO:0005524">
    <property type="term" value="F:ATP binding"/>
    <property type="evidence" value="ECO:0007669"/>
    <property type="project" value="UniProtKB-KW"/>
</dbReference>
<dbReference type="InterPro" id="IPR027417">
    <property type="entry name" value="P-loop_NTPase"/>
</dbReference>